<feature type="transmembrane region" description="Helical" evidence="24">
    <location>
        <begin position="288"/>
        <end position="310"/>
    </location>
</feature>
<comment type="catalytic activity">
    <reaction evidence="18">
        <text>L-tyrosyl-[protein] + ATP = O-phospho-L-tyrosyl-[protein] + ADP + H(+)</text>
        <dbReference type="Rhea" id="RHEA:10596"/>
        <dbReference type="Rhea" id="RHEA-COMP:10136"/>
        <dbReference type="Rhea" id="RHEA-COMP:20101"/>
        <dbReference type="ChEBI" id="CHEBI:15378"/>
        <dbReference type="ChEBI" id="CHEBI:30616"/>
        <dbReference type="ChEBI" id="CHEBI:46858"/>
        <dbReference type="ChEBI" id="CHEBI:61978"/>
        <dbReference type="ChEBI" id="CHEBI:456216"/>
        <dbReference type="EC" id="2.7.10.1"/>
    </reaction>
</comment>
<evidence type="ECO:0000256" key="9">
    <source>
        <dbReference type="ARBA" id="ARBA00022777"/>
    </source>
</evidence>
<feature type="binding site" evidence="21">
    <location>
        <position position="530"/>
    </location>
    <ligand>
        <name>Mg(2+)</name>
        <dbReference type="ChEBI" id="CHEBI:18420"/>
    </ligand>
</feature>
<evidence type="ECO:0000259" key="26">
    <source>
        <dbReference type="PROSITE" id="PS50011"/>
    </source>
</evidence>
<evidence type="ECO:0000256" key="5">
    <source>
        <dbReference type="ARBA" id="ARBA00022692"/>
    </source>
</evidence>
<evidence type="ECO:0000256" key="20">
    <source>
        <dbReference type="PIRSR" id="PIRSR000615-2"/>
    </source>
</evidence>
<dbReference type="PIRSF" id="PIRSF000615">
    <property type="entry name" value="TyrPK_CSF1-R"/>
    <property type="match status" value="1"/>
</dbReference>
<feature type="binding site" evidence="21">
    <location>
        <position position="543"/>
    </location>
    <ligand>
        <name>Mg(2+)</name>
        <dbReference type="ChEBI" id="CHEBI:18420"/>
    </ligand>
</feature>
<evidence type="ECO:0000256" key="3">
    <source>
        <dbReference type="ARBA" id="ARBA00022553"/>
    </source>
</evidence>
<dbReference type="Pfam" id="PF07714">
    <property type="entry name" value="PK_Tyr_Ser-Thr"/>
    <property type="match status" value="1"/>
</dbReference>
<dbReference type="PROSITE" id="PS00107">
    <property type="entry name" value="PROTEIN_KINASE_ATP"/>
    <property type="match status" value="1"/>
</dbReference>
<dbReference type="GO" id="GO:0043235">
    <property type="term" value="C:receptor complex"/>
    <property type="evidence" value="ECO:0007669"/>
    <property type="project" value="TreeGrafter"/>
</dbReference>
<evidence type="ECO:0000256" key="19">
    <source>
        <dbReference type="PIRSR" id="PIRSR000615-1"/>
    </source>
</evidence>
<feature type="binding site" evidence="20">
    <location>
        <position position="529"/>
    </location>
    <ligand>
        <name>ATP</name>
        <dbReference type="ChEBI" id="CHEBI:30616"/>
    </ligand>
</feature>
<name>A0AAN9FVN9_9CAEN</name>
<keyword evidence="3" id="KW-0597">Phosphoprotein</keyword>
<dbReference type="PANTHER" id="PTHR24416">
    <property type="entry name" value="TYROSINE-PROTEIN KINASE RECEPTOR"/>
    <property type="match status" value="1"/>
</dbReference>
<dbReference type="InterPro" id="IPR013098">
    <property type="entry name" value="Ig_I-set"/>
</dbReference>
<dbReference type="InterPro" id="IPR013783">
    <property type="entry name" value="Ig-like_fold"/>
</dbReference>
<dbReference type="CDD" id="cd00096">
    <property type="entry name" value="Ig"/>
    <property type="match status" value="1"/>
</dbReference>
<dbReference type="InterPro" id="IPR001245">
    <property type="entry name" value="Ser-Thr/Tyr_kinase_cat_dom"/>
</dbReference>
<dbReference type="Gene3D" id="3.30.200.20">
    <property type="entry name" value="Phosphorylase Kinase, domain 1"/>
    <property type="match status" value="1"/>
</dbReference>
<keyword evidence="21" id="KW-0479">Metal-binding</keyword>
<dbReference type="InterPro" id="IPR003598">
    <property type="entry name" value="Ig_sub2"/>
</dbReference>
<dbReference type="InterPro" id="IPR008266">
    <property type="entry name" value="Tyr_kinase_AS"/>
</dbReference>
<evidence type="ECO:0000256" key="16">
    <source>
        <dbReference type="ARBA" id="ARBA00023180"/>
    </source>
</evidence>
<dbReference type="InterPro" id="IPR020635">
    <property type="entry name" value="Tyr_kinase_cat_dom"/>
</dbReference>
<keyword evidence="13" id="KW-0829">Tyrosine-protein kinase</keyword>
<dbReference type="PROSITE" id="PS00109">
    <property type="entry name" value="PROTEIN_KINASE_TYR"/>
    <property type="match status" value="1"/>
</dbReference>
<feature type="chain" id="PRO_5042825446" description="receptor protein-tyrosine kinase" evidence="25">
    <location>
        <begin position="26"/>
        <end position="672"/>
    </location>
</feature>
<dbReference type="PRINTS" id="PR00109">
    <property type="entry name" value="TYRKINASE"/>
</dbReference>
<evidence type="ECO:0000256" key="14">
    <source>
        <dbReference type="ARBA" id="ARBA00023157"/>
    </source>
</evidence>
<comment type="subcellular location">
    <subcellularLocation>
        <location evidence="1">Membrane</location>
        <topology evidence="1">Single-pass membrane protein</topology>
    </subcellularLocation>
</comment>
<dbReference type="Pfam" id="PF07686">
    <property type="entry name" value="V-set"/>
    <property type="match status" value="1"/>
</dbReference>
<dbReference type="InterPro" id="IPR013106">
    <property type="entry name" value="Ig_V-set"/>
</dbReference>
<evidence type="ECO:0000256" key="13">
    <source>
        <dbReference type="ARBA" id="ARBA00023137"/>
    </source>
</evidence>
<reference evidence="28 29" key="1">
    <citation type="submission" date="2024-02" db="EMBL/GenBank/DDBJ databases">
        <title>Chromosome-scale genome assembly of the rough periwinkle Littorina saxatilis.</title>
        <authorList>
            <person name="De Jode A."/>
            <person name="Faria R."/>
            <person name="Formenti G."/>
            <person name="Sims Y."/>
            <person name="Smith T.P."/>
            <person name="Tracey A."/>
            <person name="Wood J.M.D."/>
            <person name="Zagrodzka Z.B."/>
            <person name="Johannesson K."/>
            <person name="Butlin R.K."/>
            <person name="Leder E.H."/>
        </authorList>
    </citation>
    <scope>NUCLEOTIDE SEQUENCE [LARGE SCALE GENOMIC DNA]</scope>
    <source>
        <strain evidence="28">Snail1</strain>
        <tissue evidence="28">Muscle</tissue>
    </source>
</reference>
<evidence type="ECO:0000256" key="21">
    <source>
        <dbReference type="PIRSR" id="PIRSR000615-3"/>
    </source>
</evidence>
<evidence type="ECO:0000256" key="25">
    <source>
        <dbReference type="SAM" id="SignalP"/>
    </source>
</evidence>
<dbReference type="SMART" id="SM00219">
    <property type="entry name" value="TyrKc"/>
    <property type="match status" value="1"/>
</dbReference>
<evidence type="ECO:0000313" key="29">
    <source>
        <dbReference type="Proteomes" id="UP001374579"/>
    </source>
</evidence>
<keyword evidence="4" id="KW-0808">Transferase</keyword>
<evidence type="ECO:0000256" key="8">
    <source>
        <dbReference type="ARBA" id="ARBA00022741"/>
    </source>
</evidence>
<evidence type="ECO:0000256" key="18">
    <source>
        <dbReference type="ARBA" id="ARBA00051243"/>
    </source>
</evidence>
<evidence type="ECO:0000256" key="2">
    <source>
        <dbReference type="ARBA" id="ARBA00011902"/>
    </source>
</evidence>
<evidence type="ECO:0000256" key="6">
    <source>
        <dbReference type="ARBA" id="ARBA00022729"/>
    </source>
</evidence>
<feature type="active site" description="Proton acceptor" evidence="19">
    <location>
        <position position="525"/>
    </location>
</feature>
<keyword evidence="10 20" id="KW-0067">ATP-binding</keyword>
<gene>
    <name evidence="28" type="ORF">V1264_021463</name>
</gene>
<evidence type="ECO:0000256" key="1">
    <source>
        <dbReference type="ARBA" id="ARBA00004167"/>
    </source>
</evidence>
<keyword evidence="7" id="KW-0677">Repeat</keyword>
<dbReference type="InterPro" id="IPR011009">
    <property type="entry name" value="Kinase-like_dom_sf"/>
</dbReference>
<keyword evidence="6 25" id="KW-0732">Signal</keyword>
<evidence type="ECO:0000259" key="27">
    <source>
        <dbReference type="PROSITE" id="PS50835"/>
    </source>
</evidence>
<dbReference type="SMART" id="SM00406">
    <property type="entry name" value="IGv"/>
    <property type="match status" value="2"/>
</dbReference>
<feature type="domain" description="Protein kinase" evidence="26">
    <location>
        <begin position="370"/>
        <end position="658"/>
    </location>
</feature>
<keyword evidence="15" id="KW-0675">Receptor</keyword>
<dbReference type="EC" id="2.7.10.1" evidence="2"/>
<organism evidence="28 29">
    <name type="scientific">Littorina saxatilis</name>
    <dbReference type="NCBI Taxonomy" id="31220"/>
    <lineage>
        <taxon>Eukaryota</taxon>
        <taxon>Metazoa</taxon>
        <taxon>Spiralia</taxon>
        <taxon>Lophotrochozoa</taxon>
        <taxon>Mollusca</taxon>
        <taxon>Gastropoda</taxon>
        <taxon>Caenogastropoda</taxon>
        <taxon>Littorinimorpha</taxon>
        <taxon>Littorinoidea</taxon>
        <taxon>Littorinidae</taxon>
        <taxon>Littorina</taxon>
    </lineage>
</organism>
<feature type="site" description="Important for interaction with phosphotyrosine-binding proteins" evidence="22">
    <location>
        <position position="667"/>
    </location>
</feature>
<sequence length="672" mass="75582">MRRMELRFCVTVCIYLVMQTSGVLATSLRQNKDSSQLDSSPAIIERDPGDIWWAQKMTGGVKGTVSSMVSLSCKVQGVSKDKLDIQWYKDGDMSRPITSLKKKVIKKDSTLRINDLKESDSGNYTCLVNSSSAHLNWTYEVVVTKGKSYPFISRGPVNTTVEEGGTAELSCEIRDSAEDISWMQWVLQHSINGSFYDEEHNPYLTVLKVSSNISTYPSKFENPFNLVLKNVTEDDEGWYTCIVRNGVNGRMYKSAYVNVSSNLSDLVKTRTLFSLGVPSFSLLDSYPVIIGVAAGLVVLIVVVTAGLLFFKYKQQKLRTKYQLYPTKELVASQPLMQKPCRMSINTLYPPPPRPVRLPYDAEWEFPRNRLIFLEQIGEGAFGIVKQATAYGIGRVPKASTVAVKMLRENATPSEQQEFVRELEVMKSVKKMGHHVNIVNFLGCSTLGGPLLVIVEFAKNGNLRDYLESCRDGINGYGKFVAADDPGWYTKTPGGQIISRKSLISYAFQVARGMDFLSSKKCIHRDLAARNVLVTDDHILKIADFGLTRTGDYYKKRTGGRLPVKWMAPEALFDMRYSTKSDVWSFGVVLWEIFSLGGMPYASIPHEDLYNKLLEEGYRMPRPPLASHTLYDIMVRCWHTAPGGRPDFSQLVCQIDRLLMASLSDEAYLDMTQ</sequence>
<evidence type="ECO:0000256" key="11">
    <source>
        <dbReference type="ARBA" id="ARBA00022989"/>
    </source>
</evidence>
<dbReference type="InterPro" id="IPR017441">
    <property type="entry name" value="Protein_kinase_ATP_BS"/>
</dbReference>
<evidence type="ECO:0000256" key="22">
    <source>
        <dbReference type="PIRSR" id="PIRSR000615-4"/>
    </source>
</evidence>
<dbReference type="Pfam" id="PF07679">
    <property type="entry name" value="I-set"/>
    <property type="match status" value="1"/>
</dbReference>
<keyword evidence="12 24" id="KW-0472">Membrane</keyword>
<evidence type="ECO:0000256" key="10">
    <source>
        <dbReference type="ARBA" id="ARBA00022840"/>
    </source>
</evidence>
<feature type="binding site" evidence="20 23">
    <location>
        <position position="404"/>
    </location>
    <ligand>
        <name>ATP</name>
        <dbReference type="ChEBI" id="CHEBI:30616"/>
    </ligand>
</feature>
<feature type="domain" description="Ig-like" evidence="27">
    <location>
        <begin position="150"/>
        <end position="258"/>
    </location>
</feature>
<evidence type="ECO:0000256" key="12">
    <source>
        <dbReference type="ARBA" id="ARBA00023136"/>
    </source>
</evidence>
<dbReference type="Gene3D" id="2.60.40.10">
    <property type="entry name" value="Immunoglobulins"/>
    <property type="match status" value="2"/>
</dbReference>
<evidence type="ECO:0000256" key="17">
    <source>
        <dbReference type="ARBA" id="ARBA00023319"/>
    </source>
</evidence>
<protein>
    <recommendedName>
        <fullName evidence="2">receptor protein-tyrosine kinase</fullName>
        <ecNumber evidence="2">2.7.10.1</ecNumber>
    </recommendedName>
</protein>
<keyword evidence="11 24" id="KW-1133">Transmembrane helix</keyword>
<dbReference type="GO" id="GO:0046872">
    <property type="term" value="F:metal ion binding"/>
    <property type="evidence" value="ECO:0007669"/>
    <property type="project" value="UniProtKB-KW"/>
</dbReference>
<dbReference type="Proteomes" id="UP001374579">
    <property type="component" value="Unassembled WGS sequence"/>
</dbReference>
<evidence type="ECO:0000313" key="28">
    <source>
        <dbReference type="EMBL" id="KAK7087406.1"/>
    </source>
</evidence>
<keyword evidence="17" id="KW-0393">Immunoglobulin domain</keyword>
<keyword evidence="5 24" id="KW-0812">Transmembrane</keyword>
<feature type="binding site" evidence="20">
    <location>
        <begin position="377"/>
        <end position="384"/>
    </location>
    <ligand>
        <name>ATP</name>
        <dbReference type="ChEBI" id="CHEBI:30616"/>
    </ligand>
</feature>
<dbReference type="SUPFAM" id="SSF48726">
    <property type="entry name" value="Immunoglobulin"/>
    <property type="match status" value="2"/>
</dbReference>
<feature type="domain" description="Ig-like" evidence="27">
    <location>
        <begin position="41"/>
        <end position="136"/>
    </location>
</feature>
<evidence type="ECO:0000256" key="7">
    <source>
        <dbReference type="ARBA" id="ARBA00022737"/>
    </source>
</evidence>
<evidence type="ECO:0000256" key="24">
    <source>
        <dbReference type="SAM" id="Phobius"/>
    </source>
</evidence>
<dbReference type="GO" id="GO:0007169">
    <property type="term" value="P:cell surface receptor protein tyrosine kinase signaling pathway"/>
    <property type="evidence" value="ECO:0007669"/>
    <property type="project" value="TreeGrafter"/>
</dbReference>
<proteinExistence type="predicted"/>
<evidence type="ECO:0000256" key="4">
    <source>
        <dbReference type="ARBA" id="ARBA00022679"/>
    </source>
</evidence>
<dbReference type="PROSITE" id="PS50011">
    <property type="entry name" value="PROTEIN_KINASE_DOM"/>
    <property type="match status" value="1"/>
</dbReference>
<keyword evidence="29" id="KW-1185">Reference proteome</keyword>
<dbReference type="FunFam" id="2.60.40.10:FF:000020">
    <property type="entry name" value="Fibroblast growth factor receptor"/>
    <property type="match status" value="1"/>
</dbReference>
<dbReference type="EMBL" id="JBAMIC010004070">
    <property type="protein sequence ID" value="KAK7087406.1"/>
    <property type="molecule type" value="Genomic_DNA"/>
</dbReference>
<dbReference type="PROSITE" id="PS50835">
    <property type="entry name" value="IG_LIKE"/>
    <property type="match status" value="2"/>
</dbReference>
<keyword evidence="9" id="KW-0418">Kinase</keyword>
<evidence type="ECO:0000256" key="15">
    <source>
        <dbReference type="ARBA" id="ARBA00023170"/>
    </source>
</evidence>
<keyword evidence="8 20" id="KW-0547">Nucleotide-binding</keyword>
<dbReference type="PANTHER" id="PTHR24416:SF550">
    <property type="entry name" value="FIBROBLAST GROWTH FACTOR RECEPTOR HOMOLOG 1-RELATED"/>
    <property type="match status" value="1"/>
</dbReference>
<keyword evidence="21" id="KW-0460">Magnesium</keyword>
<dbReference type="SUPFAM" id="SSF56112">
    <property type="entry name" value="Protein kinase-like (PK-like)"/>
    <property type="match status" value="1"/>
</dbReference>
<dbReference type="GO" id="GO:0004714">
    <property type="term" value="F:transmembrane receptor protein tyrosine kinase activity"/>
    <property type="evidence" value="ECO:0007669"/>
    <property type="project" value="UniProtKB-EC"/>
</dbReference>
<comment type="caution">
    <text evidence="28">The sequence shown here is derived from an EMBL/GenBank/DDBJ whole genome shotgun (WGS) entry which is preliminary data.</text>
</comment>
<accession>A0AAN9FVN9</accession>
<dbReference type="InterPro" id="IPR050122">
    <property type="entry name" value="RTK"/>
</dbReference>
<dbReference type="InterPro" id="IPR007110">
    <property type="entry name" value="Ig-like_dom"/>
</dbReference>
<dbReference type="Gene3D" id="1.10.510.10">
    <property type="entry name" value="Transferase(Phosphotransferase) domain 1"/>
    <property type="match status" value="1"/>
</dbReference>
<dbReference type="InterPro" id="IPR036179">
    <property type="entry name" value="Ig-like_dom_sf"/>
</dbReference>
<dbReference type="GO" id="GO:0005886">
    <property type="term" value="C:plasma membrane"/>
    <property type="evidence" value="ECO:0007669"/>
    <property type="project" value="TreeGrafter"/>
</dbReference>
<dbReference type="FunFam" id="1.10.510.10:FF:000554">
    <property type="entry name" value="Predicted protein"/>
    <property type="match status" value="1"/>
</dbReference>
<dbReference type="SMART" id="SM00408">
    <property type="entry name" value="IGc2"/>
    <property type="match status" value="2"/>
</dbReference>
<dbReference type="SMART" id="SM00409">
    <property type="entry name" value="IG"/>
    <property type="match status" value="2"/>
</dbReference>
<dbReference type="InterPro" id="IPR000719">
    <property type="entry name" value="Prot_kinase_dom"/>
</dbReference>
<feature type="signal peptide" evidence="25">
    <location>
        <begin position="1"/>
        <end position="25"/>
    </location>
</feature>
<dbReference type="AlphaFoldDB" id="A0AAN9FVN9"/>
<dbReference type="InterPro" id="IPR003599">
    <property type="entry name" value="Ig_sub"/>
</dbReference>
<keyword evidence="16" id="KW-0325">Glycoprotein</keyword>
<keyword evidence="14" id="KW-1015">Disulfide bond</keyword>
<evidence type="ECO:0000256" key="23">
    <source>
        <dbReference type="PROSITE-ProRule" id="PRU10141"/>
    </source>
</evidence>
<dbReference type="GO" id="GO:0005524">
    <property type="term" value="F:ATP binding"/>
    <property type="evidence" value="ECO:0007669"/>
    <property type="project" value="UniProtKB-UniRule"/>
</dbReference>